<feature type="compositionally biased region" description="Acidic residues" evidence="4">
    <location>
        <begin position="219"/>
        <end position="248"/>
    </location>
</feature>
<dbReference type="OMA" id="QVIEPMD"/>
<feature type="compositionally biased region" description="Basic and acidic residues" evidence="4">
    <location>
        <begin position="10"/>
        <end position="20"/>
    </location>
</feature>
<dbReference type="Pfam" id="PF04615">
    <property type="entry name" value="Utp14"/>
    <property type="match status" value="1"/>
</dbReference>
<feature type="compositionally biased region" description="Acidic residues" evidence="4">
    <location>
        <begin position="160"/>
        <end position="186"/>
    </location>
</feature>
<keyword evidence="2" id="KW-0597">Phosphoprotein</keyword>
<evidence type="ECO:0000256" key="1">
    <source>
        <dbReference type="ARBA" id="ARBA00004604"/>
    </source>
</evidence>
<feature type="compositionally biased region" description="Polar residues" evidence="4">
    <location>
        <begin position="260"/>
        <end position="270"/>
    </location>
</feature>
<dbReference type="GO" id="GO:0006364">
    <property type="term" value="P:rRNA processing"/>
    <property type="evidence" value="ECO:0007669"/>
    <property type="project" value="InterPro"/>
</dbReference>
<evidence type="ECO:0000313" key="5">
    <source>
        <dbReference type="EMBL" id="OJK02737.1"/>
    </source>
</evidence>
<dbReference type="PANTHER" id="PTHR14150">
    <property type="entry name" value="U3 SMALL NUCLEOLAR RNA-ASSOCIATED PROTEIN 14"/>
    <property type="match status" value="1"/>
</dbReference>
<dbReference type="AlphaFoldDB" id="A0A1L9X2N0"/>
<keyword evidence="6" id="KW-1185">Reference proteome</keyword>
<dbReference type="VEuPathDB" id="FungiDB:ASPACDRAFT_50253"/>
<feature type="compositionally biased region" description="Basic and acidic residues" evidence="4">
    <location>
        <begin position="511"/>
        <end position="524"/>
    </location>
</feature>
<gene>
    <name evidence="5" type="ORF">ASPACDRAFT_50253</name>
</gene>
<dbReference type="GO" id="GO:0032040">
    <property type="term" value="C:small-subunit processome"/>
    <property type="evidence" value="ECO:0007669"/>
    <property type="project" value="InterPro"/>
</dbReference>
<dbReference type="STRING" id="690307.A0A1L9X2N0"/>
<organism evidence="5 6">
    <name type="scientific">Aspergillus aculeatus (strain ATCC 16872 / CBS 172.66 / WB 5094)</name>
    <dbReference type="NCBI Taxonomy" id="690307"/>
    <lineage>
        <taxon>Eukaryota</taxon>
        <taxon>Fungi</taxon>
        <taxon>Dikarya</taxon>
        <taxon>Ascomycota</taxon>
        <taxon>Pezizomycotina</taxon>
        <taxon>Eurotiomycetes</taxon>
        <taxon>Eurotiomycetidae</taxon>
        <taxon>Eurotiales</taxon>
        <taxon>Aspergillaceae</taxon>
        <taxon>Aspergillus</taxon>
        <taxon>Aspergillus subgen. Circumdati</taxon>
    </lineage>
</organism>
<name>A0A1L9X2N0_ASPA1</name>
<evidence type="ECO:0000313" key="6">
    <source>
        <dbReference type="Proteomes" id="UP000184546"/>
    </source>
</evidence>
<feature type="region of interest" description="Disordered" evidence="4">
    <location>
        <begin position="772"/>
        <end position="791"/>
    </location>
</feature>
<comment type="subcellular location">
    <subcellularLocation>
        <location evidence="1">Nucleus</location>
        <location evidence="1">Nucleolus</location>
    </subcellularLocation>
</comment>
<evidence type="ECO:0000256" key="3">
    <source>
        <dbReference type="ARBA" id="ARBA00023242"/>
    </source>
</evidence>
<evidence type="ECO:0000256" key="2">
    <source>
        <dbReference type="ARBA" id="ARBA00022553"/>
    </source>
</evidence>
<accession>A0A1L9X2N0</accession>
<dbReference type="PANTHER" id="PTHR14150:SF12">
    <property type="entry name" value="U3 SMALL NUCLEOLAR RNA-ASSOCIATED PROTEIN 14 HOMOLOG A"/>
    <property type="match status" value="1"/>
</dbReference>
<proteinExistence type="predicted"/>
<sequence>MPRQQTQLRGPKDRNRDQSSSKKPSQKKTSGKMLNAFSIAESQYPTKVKMRRSRFGQQDDDQFKRKRNIGRDPEDSDTPDNKRRRTGDDESEMGSNFGSDGEGNRWRLGEVDSDDDEDIDSDEALGSSDEERFESFTFRGSSKPKYKVPEKKKRVREITLSEDVDESEEDDDDELDEDDDLGEDAVDLATAWDMNTAMEKEEEEAKNAKSKSKQAPGSDDSEEYDSDTEESDSDDDSALSVSEDDNDDDQQHGLAKLQSFVDSMNTQTAPKSKRKTGGGQEQGAPTEFGLTSTRKLTVADLLPSITDSRLKSSLKHVDSDASAPKKSSGIPGKLDAPLAKRQQDRLDRAAAYDKSKETLDRWLETVKANRRAEHLMFPLPDPDANQAHRMSAPQPRTDLESTIQNILVESGLAETNGKSAEDQLQEMEELQERRLPIEEIQARRAELRKRRDLLFREEVRAKRIKKIKSKSYRRVHRKEREKLELQERQALLEAGVDLDELEREKNERLRAEARMGSKHKESKWAKSLKQTGRTAWDEDARRGTQEQALREEELRKRIEGKRVTTGDEDYLGSSSSESEDEDPWDEEAASDAEKRKIRQKLSKLEGDDEDDAGEYKGPHANLMNMKFMQNAQAARKAENDAEIRRLNRELHGEESQSEAESEVGRRKFGKSEKDESAKESKLKAAPRNEFEEAPGSDDEPDVHEIDQDVKIVLDRPQKKGPLPNKNNYNARPLSQVAEREESSVEENPWLVQTTRNNRRVTADDTQQTIDITLEDAQPSPAGAKGVSKVQKKPVATSKTVDAEDYDSDEDGVPVLLKNHDLVKRAFAGDEVVQDFEQEKLDTIKEEGDQIIDNTLPGWGSWAGDGISKKQQKRQKRFLTKVEGVKPEDRKDAKLSRVIINEKRIKKNNKYMATQLPHQFETRQQYERSLRLPIGPEWSTKETFQIATKPRVMIKQGVIKPMQKPMV</sequence>
<dbReference type="InterPro" id="IPR006709">
    <property type="entry name" value="SSU_processome_Utp14"/>
</dbReference>
<feature type="compositionally biased region" description="Basic and acidic residues" evidence="4">
    <location>
        <begin position="702"/>
        <end position="717"/>
    </location>
</feature>
<feature type="compositionally biased region" description="Acidic residues" evidence="4">
    <location>
        <begin position="111"/>
        <end position="123"/>
    </location>
</feature>
<reference evidence="6" key="1">
    <citation type="journal article" date="2017" name="Genome Biol.">
        <title>Comparative genomics reveals high biological diversity and specific adaptations in the industrially and medically important fungal genus Aspergillus.</title>
        <authorList>
            <person name="de Vries R.P."/>
            <person name="Riley R."/>
            <person name="Wiebenga A."/>
            <person name="Aguilar-Osorio G."/>
            <person name="Amillis S."/>
            <person name="Uchima C.A."/>
            <person name="Anderluh G."/>
            <person name="Asadollahi M."/>
            <person name="Askin M."/>
            <person name="Barry K."/>
            <person name="Battaglia E."/>
            <person name="Bayram O."/>
            <person name="Benocci T."/>
            <person name="Braus-Stromeyer S.A."/>
            <person name="Caldana C."/>
            <person name="Canovas D."/>
            <person name="Cerqueira G.C."/>
            <person name="Chen F."/>
            <person name="Chen W."/>
            <person name="Choi C."/>
            <person name="Clum A."/>
            <person name="Dos Santos R.A."/>
            <person name="Damasio A.R."/>
            <person name="Diallinas G."/>
            <person name="Emri T."/>
            <person name="Fekete E."/>
            <person name="Flipphi M."/>
            <person name="Freyberg S."/>
            <person name="Gallo A."/>
            <person name="Gournas C."/>
            <person name="Habgood R."/>
            <person name="Hainaut M."/>
            <person name="Harispe M.L."/>
            <person name="Henrissat B."/>
            <person name="Hilden K.S."/>
            <person name="Hope R."/>
            <person name="Hossain A."/>
            <person name="Karabika E."/>
            <person name="Karaffa L."/>
            <person name="Karanyi Z."/>
            <person name="Krasevec N."/>
            <person name="Kuo A."/>
            <person name="Kusch H."/>
            <person name="LaButti K."/>
            <person name="Lagendijk E.L."/>
            <person name="Lapidus A."/>
            <person name="Levasseur A."/>
            <person name="Lindquist E."/>
            <person name="Lipzen A."/>
            <person name="Logrieco A.F."/>
            <person name="MacCabe A."/>
            <person name="Maekelae M.R."/>
            <person name="Malavazi I."/>
            <person name="Melin P."/>
            <person name="Meyer V."/>
            <person name="Mielnichuk N."/>
            <person name="Miskei M."/>
            <person name="Molnar A.P."/>
            <person name="Mule G."/>
            <person name="Ngan C.Y."/>
            <person name="Orejas M."/>
            <person name="Orosz E."/>
            <person name="Ouedraogo J.P."/>
            <person name="Overkamp K.M."/>
            <person name="Park H.-S."/>
            <person name="Perrone G."/>
            <person name="Piumi F."/>
            <person name="Punt P.J."/>
            <person name="Ram A.F."/>
            <person name="Ramon A."/>
            <person name="Rauscher S."/>
            <person name="Record E."/>
            <person name="Riano-Pachon D.M."/>
            <person name="Robert V."/>
            <person name="Roehrig J."/>
            <person name="Ruller R."/>
            <person name="Salamov A."/>
            <person name="Salih N.S."/>
            <person name="Samson R.A."/>
            <person name="Sandor E."/>
            <person name="Sanguinetti M."/>
            <person name="Schuetze T."/>
            <person name="Sepcic K."/>
            <person name="Shelest E."/>
            <person name="Sherlock G."/>
            <person name="Sophianopoulou V."/>
            <person name="Squina F.M."/>
            <person name="Sun H."/>
            <person name="Susca A."/>
            <person name="Todd R.B."/>
            <person name="Tsang A."/>
            <person name="Unkles S.E."/>
            <person name="van de Wiele N."/>
            <person name="van Rossen-Uffink D."/>
            <person name="Oliveira J.V."/>
            <person name="Vesth T.C."/>
            <person name="Visser J."/>
            <person name="Yu J.-H."/>
            <person name="Zhou M."/>
            <person name="Andersen M.R."/>
            <person name="Archer D.B."/>
            <person name="Baker S.E."/>
            <person name="Benoit I."/>
            <person name="Brakhage A.A."/>
            <person name="Braus G.H."/>
            <person name="Fischer R."/>
            <person name="Frisvad J.C."/>
            <person name="Goldman G.H."/>
            <person name="Houbraken J."/>
            <person name="Oakley B."/>
            <person name="Pocsi I."/>
            <person name="Scazzocchio C."/>
            <person name="Seiboth B."/>
            <person name="vanKuyk P.A."/>
            <person name="Wortman J."/>
            <person name="Dyer P.S."/>
            <person name="Grigoriev I.V."/>
        </authorList>
    </citation>
    <scope>NUCLEOTIDE SEQUENCE [LARGE SCALE GENOMIC DNA]</scope>
    <source>
        <strain evidence="6">ATCC 16872 / CBS 172.66 / WB 5094</strain>
    </source>
</reference>
<feature type="compositionally biased region" description="Acidic residues" evidence="4">
    <location>
        <begin position="691"/>
        <end position="701"/>
    </location>
</feature>
<dbReference type="EMBL" id="KV878972">
    <property type="protein sequence ID" value="OJK02737.1"/>
    <property type="molecule type" value="Genomic_DNA"/>
</dbReference>
<evidence type="ECO:0000256" key="4">
    <source>
        <dbReference type="SAM" id="MobiDB-lite"/>
    </source>
</evidence>
<dbReference type="OrthoDB" id="277439at2759"/>
<protein>
    <submittedName>
        <fullName evidence="5">Uncharacterized protein</fullName>
    </submittedName>
</protein>
<feature type="region of interest" description="Disordered" evidence="4">
    <location>
        <begin position="1"/>
        <end position="342"/>
    </location>
</feature>
<feature type="compositionally biased region" description="Basic and acidic residues" evidence="4">
    <location>
        <begin position="662"/>
        <end position="690"/>
    </location>
</feature>
<feature type="compositionally biased region" description="Basic and acidic residues" evidence="4">
    <location>
        <begin position="635"/>
        <end position="654"/>
    </location>
</feature>
<keyword evidence="3" id="KW-0539">Nucleus</keyword>
<dbReference type="Proteomes" id="UP000184546">
    <property type="component" value="Unassembled WGS sequence"/>
</dbReference>
<dbReference type="RefSeq" id="XP_020059076.1">
    <property type="nucleotide sequence ID" value="XM_020202330.1"/>
</dbReference>
<feature type="compositionally biased region" description="Basic residues" evidence="4">
    <location>
        <begin position="142"/>
        <end position="155"/>
    </location>
</feature>
<dbReference type="GeneID" id="30976144"/>
<feature type="compositionally biased region" description="Basic and acidic residues" evidence="4">
    <location>
        <begin position="535"/>
        <end position="565"/>
    </location>
</feature>
<feature type="region of interest" description="Disordered" evidence="4">
    <location>
        <begin position="511"/>
        <end position="764"/>
    </location>
</feature>
<feature type="compositionally biased region" description="Acidic residues" evidence="4">
    <location>
        <begin position="577"/>
        <end position="590"/>
    </location>
</feature>